<dbReference type="Pfam" id="PF13692">
    <property type="entry name" value="Glyco_trans_1_4"/>
    <property type="match status" value="1"/>
</dbReference>
<dbReference type="Gene3D" id="3.90.550.10">
    <property type="entry name" value="Spore Coat Polysaccharide Biosynthesis Protein SpsA, Chain A"/>
    <property type="match status" value="1"/>
</dbReference>
<keyword evidence="5" id="KW-0175">Coiled coil</keyword>
<reference evidence="8" key="1">
    <citation type="submission" date="2023-05" db="EMBL/GenBank/DDBJ databases">
        <title>Comparative genomics of Bacillaceae isolates and their secondary metabolite potential.</title>
        <authorList>
            <person name="Song L."/>
            <person name="Nielsen L.J."/>
            <person name="Mohite O."/>
            <person name="Xu X."/>
            <person name="Weber T."/>
            <person name="Kovacs A.T."/>
        </authorList>
    </citation>
    <scope>NUCLEOTIDE SEQUENCE</scope>
    <source>
        <strain evidence="8">B2_4</strain>
    </source>
</reference>
<evidence type="ECO:0000256" key="3">
    <source>
        <dbReference type="ARBA" id="ARBA00022676"/>
    </source>
</evidence>
<organism evidence="8 9">
    <name type="scientific">Paenibacillus woosongensis</name>
    <dbReference type="NCBI Taxonomy" id="307580"/>
    <lineage>
        <taxon>Bacteria</taxon>
        <taxon>Bacillati</taxon>
        <taxon>Bacillota</taxon>
        <taxon>Bacilli</taxon>
        <taxon>Bacillales</taxon>
        <taxon>Paenibacillaceae</taxon>
        <taxon>Paenibacillus</taxon>
    </lineage>
</organism>
<evidence type="ECO:0000313" key="9">
    <source>
        <dbReference type="Proteomes" id="UP001177943"/>
    </source>
</evidence>
<gene>
    <name evidence="8" type="ORF">QNH46_21855</name>
</gene>
<dbReference type="PANTHER" id="PTHR43179:SF12">
    <property type="entry name" value="GALACTOFURANOSYLTRANSFERASE GLFT2"/>
    <property type="match status" value="1"/>
</dbReference>
<evidence type="ECO:0000256" key="1">
    <source>
        <dbReference type="ARBA" id="ARBA00004776"/>
    </source>
</evidence>
<proteinExistence type="inferred from homology"/>
<protein>
    <submittedName>
        <fullName evidence="8">Glycosyltransferase</fullName>
        <ecNumber evidence="8">2.4.-.-</ecNumber>
    </submittedName>
</protein>
<keyword evidence="4 8" id="KW-0808">Transferase</keyword>
<dbReference type="SUPFAM" id="SSF53756">
    <property type="entry name" value="UDP-Glycosyltransferase/glycogen phosphorylase"/>
    <property type="match status" value="2"/>
</dbReference>
<dbReference type="EC" id="2.4.-.-" evidence="8"/>
<evidence type="ECO:0000313" key="8">
    <source>
        <dbReference type="EMBL" id="WHX48665.1"/>
    </source>
</evidence>
<evidence type="ECO:0000256" key="4">
    <source>
        <dbReference type="ARBA" id="ARBA00022679"/>
    </source>
</evidence>
<sequence length="1468" mass="169661">MNRFWSSVIQPVLNLSKSKKIVEIGSFSGINTRGLIEYINENDGVLYSIDPSPQYDVASLKEEYGEKFEPINDLSISALPLIKEYDAILIDGDHNWYTVYHELKIIEQTFRKSEKEFPVTFLHDIDWPYGRRDMYYNPENIPGEFRQPYKKEGIKPGQSSLLPTGLNSQMYNSIYENNPRNGVLTAIEDFLEETQFELKFFKLHGFYGLGIIIPASFQVVIDFLNEGSFIDSMISRLEEERVNRIIQINDLKSELKSAKDKNDLLNNKLDIKSAENEELSFKYNELTKKNYELLEQIDSLSKKNIELIGNLKKAEQDIISVNNNIEKIIIEKNRLHESEKHYRNAARIHVSSIRYQLGDTLVSSVQHPKKLLKLPKNILKIIKDAKKKRGKKNLIELKDELNNHPIVVGNTQNKKRTKIIDKYNSNHIKEFFDVNIVSIIIPVYNAYDDFTRCIESILKYTNIPYELIIVNDCSTDLRIKEYLVSLAQNERIKIIENESNKGYVESINIGINASQNDVVLLNSDTIVTNRWLLKLKLAAYSESNIGTVTPFSNAAGAFSVPLIGEVNEIPNHLTIDSMAKLVEGNSVNKYPKVPTGNGFCMYIKRKLINEIGGMDSIRFHRGYGEENDFCMRALKSNWYNIIDDSTYIYHKRSASFSDEKQELIKKNRAILDELHPEYTGLVSEFVNSSDLNSIREDINKAIENPSTSVLNNHKRVLYVLHQGSGGTPNTNKDLMNYIEKEFDCFVLTSNTKKIKLFSFSKGEFNLIQVWELSEPWKITDFTRSDYEKIYFNILTFYNIDLVHIRHLLAHSFDIAYLSNKLGLKVVLSFHDFYFVCPSIHLLDNENVYCAGKCTSSKGACQIPSNWVKEGLPELKNQWIHIWRGKVNELIEQCDAFVTTSNTSKQVYTSNYPALENKNFIIIEHGRDEQIQKDVRSEYFEFPKPQEATPIKILLPGNIDNHKGSEFIKALKEQDVNNILEFHFLGKINNDLATYGVNHGVYKRDEFYSIVHQIKPSFVGIFSIWPETYCHTLSEAWICGIPVLATRIGTIEERILKTGGGWLIDFNDPKKSYEEIIKISRDKNEYERMVAIVNKIELRDAEEMSRDYSFLYKSLIYSPRLKRVGVFTKRGKRGYFNPSGYIRLILPLTHPSAKERLQLEVLDDGIIDRPSKLDIYDVIIVQRDCLEYEAAQKLVENCKTRQIALVFEVDDDFLSIDQQHPEFDLYRDKIKTIRYLLEAADIVTVSSEVLREKFIPYSNNIYVLPNVVDERIWFPAPRNAAKNINTLDKIIDIVYIGSNTHSADLQLIQPAVEKIMNWGKEEGYSIKFYVIGGDREEREWYNKIIVPKGMENYIDFIKWVKNTNNFTFALAPLVDNKINNAKSYLKYLDYGALGLPALYSDIEPFRLVVNNGVNGFLCNDTDGWFESMKDIIQDSDLRSKFISNIQLDIKEKHLLKDNYLQWVNLICGD</sequence>
<keyword evidence="3 8" id="KW-0328">Glycosyltransferase</keyword>
<dbReference type="InterPro" id="IPR001173">
    <property type="entry name" value="Glyco_trans_2-like"/>
</dbReference>
<dbReference type="InterPro" id="IPR029063">
    <property type="entry name" value="SAM-dependent_MTases_sf"/>
</dbReference>
<dbReference type="GO" id="GO:0016757">
    <property type="term" value="F:glycosyltransferase activity"/>
    <property type="evidence" value="ECO:0007669"/>
    <property type="project" value="UniProtKB-KW"/>
</dbReference>
<dbReference type="Gene3D" id="3.40.50.2000">
    <property type="entry name" value="Glycogen Phosphorylase B"/>
    <property type="match status" value="4"/>
</dbReference>
<evidence type="ECO:0000256" key="5">
    <source>
        <dbReference type="SAM" id="Coils"/>
    </source>
</evidence>
<dbReference type="Pfam" id="PF13578">
    <property type="entry name" value="Methyltransf_24"/>
    <property type="match status" value="1"/>
</dbReference>
<dbReference type="PANTHER" id="PTHR43179">
    <property type="entry name" value="RHAMNOSYLTRANSFERASE WBBL"/>
    <property type="match status" value="1"/>
</dbReference>
<evidence type="ECO:0000259" key="7">
    <source>
        <dbReference type="Pfam" id="PF00535"/>
    </source>
</evidence>
<feature type="domain" description="Glycosyl transferase family 1" evidence="6">
    <location>
        <begin position="1020"/>
        <end position="1089"/>
    </location>
</feature>
<evidence type="ECO:0000259" key="6">
    <source>
        <dbReference type="Pfam" id="PF00534"/>
    </source>
</evidence>
<dbReference type="InterPro" id="IPR001296">
    <property type="entry name" value="Glyco_trans_1"/>
</dbReference>
<name>A0AA95IA59_9BACL</name>
<dbReference type="EMBL" id="CP126084">
    <property type="protein sequence ID" value="WHX48665.1"/>
    <property type="molecule type" value="Genomic_DNA"/>
</dbReference>
<accession>A0AA95IA59</accession>
<dbReference type="KEGG" id="pwn:QNH46_21855"/>
<comment type="pathway">
    <text evidence="1">Cell wall biogenesis; cell wall polysaccharide biosynthesis.</text>
</comment>
<dbReference type="InterPro" id="IPR029044">
    <property type="entry name" value="Nucleotide-diphossugar_trans"/>
</dbReference>
<feature type="domain" description="Glycosyltransferase 2-like" evidence="7">
    <location>
        <begin position="438"/>
        <end position="609"/>
    </location>
</feature>
<evidence type="ECO:0000256" key="2">
    <source>
        <dbReference type="ARBA" id="ARBA00006739"/>
    </source>
</evidence>
<dbReference type="RefSeq" id="WP_283925990.1">
    <property type="nucleotide sequence ID" value="NZ_CP126084.1"/>
</dbReference>
<dbReference type="Gene3D" id="3.40.50.150">
    <property type="entry name" value="Vaccinia Virus protein VP39"/>
    <property type="match status" value="1"/>
</dbReference>
<dbReference type="Pfam" id="PF00534">
    <property type="entry name" value="Glycos_transf_1"/>
    <property type="match status" value="1"/>
</dbReference>
<comment type="similarity">
    <text evidence="2">Belongs to the glycosyltransferase 2 family.</text>
</comment>
<dbReference type="Proteomes" id="UP001177943">
    <property type="component" value="Chromosome"/>
</dbReference>
<feature type="coiled-coil region" evidence="5">
    <location>
        <begin position="234"/>
        <end position="331"/>
    </location>
</feature>
<dbReference type="SUPFAM" id="SSF53448">
    <property type="entry name" value="Nucleotide-diphospho-sugar transferases"/>
    <property type="match status" value="1"/>
</dbReference>
<dbReference type="Pfam" id="PF00535">
    <property type="entry name" value="Glycos_transf_2"/>
    <property type="match status" value="1"/>
</dbReference>
<dbReference type="SUPFAM" id="SSF53335">
    <property type="entry name" value="S-adenosyl-L-methionine-dependent methyltransferases"/>
    <property type="match status" value="1"/>
</dbReference>